<keyword evidence="14" id="KW-1185">Reference proteome</keyword>
<name>E4TJS6_CALNY</name>
<keyword evidence="6 12" id="KW-0274">FAD</keyword>
<evidence type="ECO:0000313" key="14">
    <source>
        <dbReference type="Proteomes" id="UP000007039"/>
    </source>
</evidence>
<keyword evidence="7 12" id="KW-0560">Oxidoreductase</keyword>
<sequence>MKICDKLNIKKRVLSFEFFPPKKVENEHILFETLDELTHFNPDFVSITYGAGGSTKDKTLEWTLKIKNDYKFTVMMHLTCITSDKEEIDQLLDNLKKNGIENILALRGDIPKDGLNYHISNDFKYASDLVGFIKKKNFCIGVAGYPEGHLEAVSIDEDIFNLKKKIEAGGDFIITQLFFDNRLFYRYLELLSKNNINTPVLAGIMPITSFAQVDKFKKMCGVHIPEEFINRIADKDDDYVFNAGVEYTIKQCEDLLSNGVKGLHFYTLNKSEATKKILNNLRYEVQ</sequence>
<comment type="pathway">
    <text evidence="2 12">One-carbon metabolism; tetrahydrofolate interconversion.</text>
</comment>
<gene>
    <name evidence="13" type="ordered locus">Calni_1364</name>
</gene>
<dbReference type="STRING" id="768670.Calni_1364"/>
<dbReference type="Gene3D" id="3.20.20.220">
    <property type="match status" value="1"/>
</dbReference>
<keyword evidence="9" id="KW-0486">Methionine biosynthesis</keyword>
<dbReference type="EMBL" id="CP002347">
    <property type="protein sequence ID" value="ADR19272.1"/>
    <property type="molecule type" value="Genomic_DNA"/>
</dbReference>
<evidence type="ECO:0000256" key="12">
    <source>
        <dbReference type="RuleBase" id="RU003862"/>
    </source>
</evidence>
<keyword evidence="5 12" id="KW-0285">Flavoprotein</keyword>
<evidence type="ECO:0000256" key="7">
    <source>
        <dbReference type="ARBA" id="ARBA00023002"/>
    </source>
</evidence>
<evidence type="ECO:0000256" key="1">
    <source>
        <dbReference type="ARBA" id="ARBA00001974"/>
    </source>
</evidence>
<dbReference type="GO" id="GO:0035999">
    <property type="term" value="P:tetrahydrofolate interconversion"/>
    <property type="evidence" value="ECO:0007669"/>
    <property type="project" value="UniProtKB-UniPathway"/>
</dbReference>
<dbReference type="InterPro" id="IPR003171">
    <property type="entry name" value="Mehydrof_redctse-like"/>
</dbReference>
<comment type="cofactor">
    <cofactor evidence="1 12">
        <name>FAD</name>
        <dbReference type="ChEBI" id="CHEBI:57692"/>
    </cofactor>
</comment>
<dbReference type="CDD" id="cd00537">
    <property type="entry name" value="MTHFR"/>
    <property type="match status" value="1"/>
</dbReference>
<dbReference type="UniPathway" id="UPA00193"/>
<evidence type="ECO:0000313" key="13">
    <source>
        <dbReference type="EMBL" id="ADR19272.1"/>
    </source>
</evidence>
<dbReference type="InterPro" id="IPR004620">
    <property type="entry name" value="MTHF_reductase_bac"/>
</dbReference>
<dbReference type="Proteomes" id="UP000007039">
    <property type="component" value="Chromosome"/>
</dbReference>
<keyword evidence="8" id="KW-0520">NAD</keyword>
<dbReference type="GO" id="GO:0071949">
    <property type="term" value="F:FAD binding"/>
    <property type="evidence" value="ECO:0007669"/>
    <property type="project" value="TreeGrafter"/>
</dbReference>
<dbReference type="GO" id="GO:0009086">
    <property type="term" value="P:methionine biosynthetic process"/>
    <property type="evidence" value="ECO:0007669"/>
    <property type="project" value="UniProtKB-KW"/>
</dbReference>
<evidence type="ECO:0000256" key="5">
    <source>
        <dbReference type="ARBA" id="ARBA00022630"/>
    </source>
</evidence>
<dbReference type="InterPro" id="IPR029041">
    <property type="entry name" value="FAD-linked_oxidoreductase-like"/>
</dbReference>
<dbReference type="HOGENOM" id="CLU_025841_0_2_0"/>
<evidence type="ECO:0000256" key="6">
    <source>
        <dbReference type="ARBA" id="ARBA00022827"/>
    </source>
</evidence>
<evidence type="ECO:0000256" key="11">
    <source>
        <dbReference type="ARBA" id="ARBA00048628"/>
    </source>
</evidence>
<dbReference type="PANTHER" id="PTHR45754:SF3">
    <property type="entry name" value="METHYLENETETRAHYDROFOLATE REDUCTASE (NADPH)"/>
    <property type="match status" value="1"/>
</dbReference>
<evidence type="ECO:0000256" key="4">
    <source>
        <dbReference type="ARBA" id="ARBA00022605"/>
    </source>
</evidence>
<dbReference type="PANTHER" id="PTHR45754">
    <property type="entry name" value="METHYLENETETRAHYDROFOLATE REDUCTASE"/>
    <property type="match status" value="1"/>
</dbReference>
<dbReference type="GO" id="GO:0005829">
    <property type="term" value="C:cytosol"/>
    <property type="evidence" value="ECO:0007669"/>
    <property type="project" value="InterPro"/>
</dbReference>
<dbReference type="GO" id="GO:0106312">
    <property type="term" value="F:methylenetetrahydrofolate reductase (NADH) activity"/>
    <property type="evidence" value="ECO:0007669"/>
    <property type="project" value="UniProtKB-EC"/>
</dbReference>
<keyword evidence="4" id="KW-0028">Amino-acid biosynthesis</keyword>
<evidence type="ECO:0000256" key="3">
    <source>
        <dbReference type="ARBA" id="ARBA00006743"/>
    </source>
</evidence>
<comment type="pathway">
    <text evidence="10">Amino-acid biosynthesis; L-methionine biosynthesis via de novo pathway.</text>
</comment>
<protein>
    <recommendedName>
        <fullName evidence="12">Methylenetetrahydrofolate reductase</fullName>
        <ecNumber evidence="12">1.5.1.54</ecNumber>
    </recommendedName>
</protein>
<dbReference type="AlphaFoldDB" id="E4TJS6"/>
<dbReference type="RefSeq" id="WP_013451484.1">
    <property type="nucleotide sequence ID" value="NC_014758.1"/>
</dbReference>
<dbReference type="EC" id="1.5.1.54" evidence="12"/>
<evidence type="ECO:0000256" key="2">
    <source>
        <dbReference type="ARBA" id="ARBA00004777"/>
    </source>
</evidence>
<dbReference type="NCBIfam" id="TIGR00676">
    <property type="entry name" value="fadh2"/>
    <property type="match status" value="1"/>
</dbReference>
<dbReference type="OrthoDB" id="9812555at2"/>
<comment type="catalytic activity">
    <reaction evidence="11">
        <text>(6S)-5-methyl-5,6,7,8-tetrahydrofolate + NAD(+) = (6R)-5,10-methylene-5,6,7,8-tetrahydrofolate + NADH + H(+)</text>
        <dbReference type="Rhea" id="RHEA:19821"/>
        <dbReference type="ChEBI" id="CHEBI:15378"/>
        <dbReference type="ChEBI" id="CHEBI:15636"/>
        <dbReference type="ChEBI" id="CHEBI:18608"/>
        <dbReference type="ChEBI" id="CHEBI:57540"/>
        <dbReference type="ChEBI" id="CHEBI:57945"/>
        <dbReference type="EC" id="1.5.1.54"/>
    </reaction>
    <physiologicalReaction direction="right-to-left" evidence="11">
        <dbReference type="Rhea" id="RHEA:19823"/>
    </physiologicalReaction>
</comment>
<organism evidence="13 14">
    <name type="scientific">Calditerrivibrio nitroreducens (strain DSM 19672 / NBRC 101217 / Yu37-1)</name>
    <dbReference type="NCBI Taxonomy" id="768670"/>
    <lineage>
        <taxon>Bacteria</taxon>
        <taxon>Pseudomonadati</taxon>
        <taxon>Deferribacterota</taxon>
        <taxon>Deferribacteres</taxon>
        <taxon>Deferribacterales</taxon>
        <taxon>Calditerrivibrionaceae</taxon>
    </lineage>
</organism>
<evidence type="ECO:0000256" key="10">
    <source>
        <dbReference type="ARBA" id="ARBA00034478"/>
    </source>
</evidence>
<reference evidence="13 14" key="1">
    <citation type="journal article" date="2011" name="Stand. Genomic Sci.">
        <title>Complete genome sequence of Calditerrivibrio nitroreducens type strain (Yu37-1).</title>
        <authorList>
            <person name="Pitluck S."/>
            <person name="Sikorski J."/>
            <person name="Zeytun A."/>
            <person name="Lapidus A."/>
            <person name="Nolan M."/>
            <person name="Lucas S."/>
            <person name="Hammon N."/>
            <person name="Deshpande S."/>
            <person name="Cheng J.F."/>
            <person name="Tapia R."/>
            <person name="Han C."/>
            <person name="Goodwin L."/>
            <person name="Liolios K."/>
            <person name="Pagani I."/>
            <person name="Ivanova N."/>
            <person name="Mavromatis K."/>
            <person name="Pati A."/>
            <person name="Chen A."/>
            <person name="Palaniappan K."/>
            <person name="Hauser L."/>
            <person name="Chang Y.J."/>
            <person name="Jeffries C.D."/>
            <person name="Detter J.C."/>
            <person name="Brambilla E."/>
            <person name="Djao O.D."/>
            <person name="Rohde M."/>
            <person name="Spring S."/>
            <person name="Goker M."/>
            <person name="Woyke T."/>
            <person name="Bristow J."/>
            <person name="Eisen J.A."/>
            <person name="Markowitz V."/>
            <person name="Hugenholtz P."/>
            <person name="Kyrpides N.C."/>
            <person name="Klenk H.P."/>
            <person name="Land M."/>
        </authorList>
    </citation>
    <scope>NUCLEOTIDE SEQUENCE [LARGE SCALE GENOMIC DNA]</scope>
    <source>
        <strain evidence="14">DSM 19672 / NBRC 101217 / Yu37-1</strain>
    </source>
</reference>
<comment type="similarity">
    <text evidence="3 12">Belongs to the methylenetetrahydrofolate reductase family.</text>
</comment>
<accession>E4TJS6</accession>
<evidence type="ECO:0000256" key="8">
    <source>
        <dbReference type="ARBA" id="ARBA00023027"/>
    </source>
</evidence>
<dbReference type="SUPFAM" id="SSF51730">
    <property type="entry name" value="FAD-linked oxidoreductase"/>
    <property type="match status" value="1"/>
</dbReference>
<dbReference type="KEGG" id="cni:Calni_1364"/>
<evidence type="ECO:0000256" key="9">
    <source>
        <dbReference type="ARBA" id="ARBA00023167"/>
    </source>
</evidence>
<dbReference type="Pfam" id="PF02219">
    <property type="entry name" value="MTHFR"/>
    <property type="match status" value="1"/>
</dbReference>
<proteinExistence type="inferred from homology"/>
<dbReference type="eggNOG" id="COG0685">
    <property type="taxonomic scope" value="Bacteria"/>
</dbReference>